<reference evidence="1" key="1">
    <citation type="submission" date="2020-04" db="EMBL/GenBank/DDBJ databases">
        <authorList>
            <person name="Chiriac C."/>
            <person name="Salcher M."/>
            <person name="Ghai R."/>
            <person name="Kavagutti S V."/>
        </authorList>
    </citation>
    <scope>NUCLEOTIDE SEQUENCE</scope>
</reference>
<protein>
    <submittedName>
        <fullName evidence="1">Uncharacterized protein</fullName>
    </submittedName>
</protein>
<dbReference type="EMBL" id="LR796344">
    <property type="protein sequence ID" value="CAB4138505.1"/>
    <property type="molecule type" value="Genomic_DNA"/>
</dbReference>
<organism evidence="1">
    <name type="scientific">uncultured Caudovirales phage</name>
    <dbReference type="NCBI Taxonomy" id="2100421"/>
    <lineage>
        <taxon>Viruses</taxon>
        <taxon>Duplodnaviria</taxon>
        <taxon>Heunggongvirae</taxon>
        <taxon>Uroviricota</taxon>
        <taxon>Caudoviricetes</taxon>
        <taxon>Peduoviridae</taxon>
        <taxon>Maltschvirus</taxon>
        <taxon>Maltschvirus maltsch</taxon>
    </lineage>
</organism>
<evidence type="ECO:0000313" key="1">
    <source>
        <dbReference type="EMBL" id="CAB4138505.1"/>
    </source>
</evidence>
<proteinExistence type="predicted"/>
<gene>
    <name evidence="1" type="ORF">UFOVP330_86</name>
</gene>
<name>A0A6J5LVM7_9CAUD</name>
<accession>A0A6J5LVM7</accession>
<sequence>MFCIYATRRDDLTKYYWNRRKNEWQTGLAPACLYPTARGANRIYSGMAKRGLIWRRFHEVGFRHAPA</sequence>